<dbReference type="Proteomes" id="UP000198923">
    <property type="component" value="Unassembled WGS sequence"/>
</dbReference>
<keyword evidence="2" id="KW-1185">Reference proteome</keyword>
<protein>
    <submittedName>
        <fullName evidence="1">Uncharacterized protein</fullName>
    </submittedName>
</protein>
<sequence length="35" mass="4015">MVQAIPEHCGGRYDGTGYWEPKKAFHDIARVYGDF</sequence>
<accession>A0A1G8B634</accession>
<dbReference type="AlphaFoldDB" id="A0A1G8B634"/>
<dbReference type="EMBL" id="FNCN01000013">
    <property type="protein sequence ID" value="SDH28604.1"/>
    <property type="molecule type" value="Genomic_DNA"/>
</dbReference>
<name>A0A1G8B634_9ACTN</name>
<evidence type="ECO:0000313" key="1">
    <source>
        <dbReference type="EMBL" id="SDH28604.1"/>
    </source>
</evidence>
<dbReference type="STRING" id="504805.SAMN05421505_113156"/>
<reference evidence="1 2" key="1">
    <citation type="submission" date="2016-10" db="EMBL/GenBank/DDBJ databases">
        <authorList>
            <person name="de Groot N.N."/>
        </authorList>
    </citation>
    <scope>NUCLEOTIDE SEQUENCE [LARGE SCALE GENOMIC DNA]</scope>
    <source>
        <strain evidence="1 2">CPCC 201354</strain>
    </source>
</reference>
<gene>
    <name evidence="1" type="ORF">SAMN05421505_113156</name>
</gene>
<proteinExistence type="predicted"/>
<organism evidence="1 2">
    <name type="scientific">Sinosporangium album</name>
    <dbReference type="NCBI Taxonomy" id="504805"/>
    <lineage>
        <taxon>Bacteria</taxon>
        <taxon>Bacillati</taxon>
        <taxon>Actinomycetota</taxon>
        <taxon>Actinomycetes</taxon>
        <taxon>Streptosporangiales</taxon>
        <taxon>Streptosporangiaceae</taxon>
        <taxon>Sinosporangium</taxon>
    </lineage>
</organism>
<evidence type="ECO:0000313" key="2">
    <source>
        <dbReference type="Proteomes" id="UP000198923"/>
    </source>
</evidence>